<proteinExistence type="predicted"/>
<sequence length="83" mass="9093">MSSVTLKAYFSPSTSTIELSLLEVLKVELHLSFLVHGDPVLKDLALQLHNCATISLSPRDLLGVRAFKGNLVKFVDPLSIRST</sequence>
<name>A0A0F2LMD4_9CREN</name>
<comment type="caution">
    <text evidence="1">The sequence shown here is derived from an EMBL/GenBank/DDBJ whole genome shotgun (WGS) entry which is preliminary data.</text>
</comment>
<evidence type="ECO:0000313" key="1">
    <source>
        <dbReference type="EMBL" id="KJR78687.1"/>
    </source>
</evidence>
<protein>
    <submittedName>
        <fullName evidence="1">Uncharacterized protein</fullName>
    </submittedName>
</protein>
<organism evidence="1">
    <name type="scientific">Candidatus Aramenus sulfurataquae</name>
    <dbReference type="NCBI Taxonomy" id="1326980"/>
    <lineage>
        <taxon>Archaea</taxon>
        <taxon>Thermoproteota</taxon>
        <taxon>Thermoprotei</taxon>
        <taxon>Sulfolobales</taxon>
        <taxon>Sulfolobaceae</taxon>
        <taxon>Candidatus Aramenus</taxon>
    </lineage>
</organism>
<dbReference type="EMBL" id="JZWS01000063">
    <property type="protein sequence ID" value="KJR78687.1"/>
    <property type="molecule type" value="Genomic_DNA"/>
</dbReference>
<accession>A0A0F2LMD4</accession>
<reference evidence="1" key="1">
    <citation type="submission" date="2015-03" db="EMBL/GenBank/DDBJ databases">
        <title>Metagenome Sequencing of an Archaeal-Dominated Microbial Community from a Hot Spring at the Los Azufres Geothermal Field, Mexico.</title>
        <authorList>
            <person name="Servin-Garciduenas L.E."/>
            <person name="Martinez-Romero E."/>
        </authorList>
    </citation>
    <scope>NUCLEOTIDE SEQUENCE [LARGE SCALE GENOMIC DNA]</scope>
    <source>
        <strain evidence="1">AZ1-454</strain>
    </source>
</reference>
<dbReference type="AlphaFoldDB" id="A0A0F2LMD4"/>
<gene>
    <name evidence="1" type="ORF">TQ35_05950</name>
</gene>